<dbReference type="Proteomes" id="UP000276133">
    <property type="component" value="Unassembled WGS sequence"/>
</dbReference>
<keyword evidence="2" id="KW-0963">Cytoplasm</keyword>
<comment type="caution">
    <text evidence="5">The sequence shown here is derived from an EMBL/GenBank/DDBJ whole genome shotgun (WGS) entry which is preliminary data.</text>
</comment>
<keyword evidence="6" id="KW-1185">Reference proteome</keyword>
<feature type="region of interest" description="Disordered" evidence="4">
    <location>
        <begin position="1"/>
        <end position="22"/>
    </location>
</feature>
<dbReference type="SUPFAM" id="SSF52047">
    <property type="entry name" value="RNI-like"/>
    <property type="match status" value="1"/>
</dbReference>
<dbReference type="InterPro" id="IPR001611">
    <property type="entry name" value="Leu-rich_rpt"/>
</dbReference>
<reference evidence="5 6" key="1">
    <citation type="journal article" date="2018" name="Sci. Rep.">
        <title>Genomic signatures of local adaptation to the degree of environmental predictability in rotifers.</title>
        <authorList>
            <person name="Franch-Gras L."/>
            <person name="Hahn C."/>
            <person name="Garcia-Roger E.M."/>
            <person name="Carmona M.J."/>
            <person name="Serra M."/>
            <person name="Gomez A."/>
        </authorList>
    </citation>
    <scope>NUCLEOTIDE SEQUENCE [LARGE SCALE GENOMIC DNA]</scope>
    <source>
        <strain evidence="5">HYR1</strain>
    </source>
</reference>
<dbReference type="AlphaFoldDB" id="A0A3M7RUY6"/>
<feature type="compositionally biased region" description="Polar residues" evidence="4">
    <location>
        <begin position="1"/>
        <end position="16"/>
    </location>
</feature>
<organism evidence="5 6">
    <name type="scientific">Brachionus plicatilis</name>
    <name type="common">Marine rotifer</name>
    <name type="synonym">Brachionus muelleri</name>
    <dbReference type="NCBI Taxonomy" id="10195"/>
    <lineage>
        <taxon>Eukaryota</taxon>
        <taxon>Metazoa</taxon>
        <taxon>Spiralia</taxon>
        <taxon>Gnathifera</taxon>
        <taxon>Rotifera</taxon>
        <taxon>Eurotatoria</taxon>
        <taxon>Monogononta</taxon>
        <taxon>Pseudotrocha</taxon>
        <taxon>Ploima</taxon>
        <taxon>Brachionidae</taxon>
        <taxon>Brachionus</taxon>
    </lineage>
</organism>
<dbReference type="InterPro" id="IPR052410">
    <property type="entry name" value="DRC5"/>
</dbReference>
<keyword evidence="3" id="KW-0206">Cytoskeleton</keyword>
<evidence type="ECO:0000256" key="1">
    <source>
        <dbReference type="ARBA" id="ARBA00004245"/>
    </source>
</evidence>
<evidence type="ECO:0000256" key="2">
    <source>
        <dbReference type="ARBA" id="ARBA00022490"/>
    </source>
</evidence>
<dbReference type="OrthoDB" id="341587at2759"/>
<dbReference type="PANTHER" id="PTHR24107:SF20">
    <property type="entry name" value="DYNEIN REGULATORY COMPLEX SUBUNIT 5"/>
    <property type="match status" value="1"/>
</dbReference>
<dbReference type="SMART" id="SM00368">
    <property type="entry name" value="LRR_RI"/>
    <property type="match status" value="6"/>
</dbReference>
<comment type="subcellular location">
    <subcellularLocation>
        <location evidence="1">Cytoplasm</location>
        <location evidence="1">Cytoskeleton</location>
    </subcellularLocation>
</comment>
<evidence type="ECO:0000256" key="3">
    <source>
        <dbReference type="ARBA" id="ARBA00023212"/>
    </source>
</evidence>
<dbReference type="STRING" id="10195.A0A3M7RUY6"/>
<evidence type="ECO:0000313" key="5">
    <source>
        <dbReference type="EMBL" id="RNA27394.1"/>
    </source>
</evidence>
<sequence length="473" mass="54923">MTDDISAQQSNTTEPNQLFKEHNANDNRKMRRIIAEDPEWNLMTVPLLSELCTKAIVDNFRTHPRHDELPLKYRKKVLQAIPTNLPLSITSSLVNYQDYWERCCRAKWRVCDVTKFGNDWKRMYFERDLKFLIENFVPNKSDMTKINEILRLGTDYIIKLDIQQLLPPVELEKKEFNLDNEEEEEDDRDEVKEKYECDHFDFNQVIPFLHKLEEINLVYGVRDCGMNFEWQLFDFTKKDCQSLSKCIAQCSNIKSLHLNWSKIDDDKIRLFISQILNHPSLIELDLSHNLISDRGCRAIGKLLNGHSKLESLNLCNNQIRAQGGQAIAHALTKNNTLKFLDFRLNRLGDDGGQALAKALCKNSTLVRLNLASNNLSEPTAILIGSVIPQNKTLKYLDLSSNRLGPDGGRQIQEAIQENQSLLELDLRLTETGQESEYVINKVLKKNFENERLIRIENENLKNKALNRTYSHIF</sequence>
<proteinExistence type="predicted"/>
<dbReference type="Pfam" id="PF13516">
    <property type="entry name" value="LRR_6"/>
    <property type="match status" value="5"/>
</dbReference>
<dbReference type="Gene3D" id="3.80.10.10">
    <property type="entry name" value="Ribonuclease Inhibitor"/>
    <property type="match status" value="2"/>
</dbReference>
<dbReference type="InterPro" id="IPR032675">
    <property type="entry name" value="LRR_dom_sf"/>
</dbReference>
<accession>A0A3M7RUY6</accession>
<dbReference type="GO" id="GO:0005856">
    <property type="term" value="C:cytoskeleton"/>
    <property type="evidence" value="ECO:0007669"/>
    <property type="project" value="UniProtKB-SubCell"/>
</dbReference>
<protein>
    <submittedName>
        <fullName evidence="5">Putative T-complex-associated testis-expressed protein 1-like</fullName>
    </submittedName>
</protein>
<gene>
    <name evidence="5" type="ORF">BpHYR1_024976</name>
</gene>
<dbReference type="PANTHER" id="PTHR24107">
    <property type="entry name" value="YNEIN REGULATORY COMPLEX SUBUNIT 5"/>
    <property type="match status" value="1"/>
</dbReference>
<evidence type="ECO:0000313" key="6">
    <source>
        <dbReference type="Proteomes" id="UP000276133"/>
    </source>
</evidence>
<name>A0A3M7RUY6_BRAPC</name>
<evidence type="ECO:0000256" key="4">
    <source>
        <dbReference type="SAM" id="MobiDB-lite"/>
    </source>
</evidence>
<dbReference type="EMBL" id="REGN01002547">
    <property type="protein sequence ID" value="RNA27394.1"/>
    <property type="molecule type" value="Genomic_DNA"/>
</dbReference>